<dbReference type="KEGG" id="mtr:11407810"/>
<accession>G7IX91</accession>
<dbReference type="Pfam" id="PF00646">
    <property type="entry name" value="F-box"/>
    <property type="match status" value="1"/>
</dbReference>
<dbReference type="PANTHER" id="PTHR32212">
    <property type="entry name" value="CYCLIN-LIKE F-BOX"/>
    <property type="match status" value="1"/>
</dbReference>
<dbReference type="SUPFAM" id="SSF52047">
    <property type="entry name" value="RNI-like"/>
    <property type="match status" value="1"/>
</dbReference>
<dbReference type="InterPro" id="IPR036047">
    <property type="entry name" value="F-box-like_dom_sf"/>
</dbReference>
<dbReference type="eggNOG" id="KOG0017">
    <property type="taxonomic scope" value="Eukaryota"/>
</dbReference>
<dbReference type="InterPro" id="IPR001810">
    <property type="entry name" value="F-box_dom"/>
</dbReference>
<dbReference type="EMBL" id="CM001219">
    <property type="protein sequence ID" value="AES69867.2"/>
    <property type="molecule type" value="Genomic_DNA"/>
</dbReference>
<name>G7IX91_MEDTR</name>
<gene>
    <name evidence="4" type="primary">11407810</name>
    <name evidence="2" type="ordered locus">MTR_3g036240</name>
    <name evidence="3" type="ORF">MtrunA17_Chr3g0091161</name>
</gene>
<dbReference type="EnsemblPlants" id="AES69867">
    <property type="protein sequence ID" value="AES69867"/>
    <property type="gene ID" value="MTR_3g036240"/>
</dbReference>
<dbReference type="STRING" id="3880.G7IX91"/>
<dbReference type="SUPFAM" id="SSF81383">
    <property type="entry name" value="F-box domain"/>
    <property type="match status" value="1"/>
</dbReference>
<reference evidence="4" key="3">
    <citation type="submission" date="2015-04" db="UniProtKB">
        <authorList>
            <consortium name="EnsemblPlants"/>
        </authorList>
    </citation>
    <scope>IDENTIFICATION</scope>
    <source>
        <strain evidence="4">cv. Jemalong A17</strain>
    </source>
</reference>
<organism evidence="2 5">
    <name type="scientific">Medicago truncatula</name>
    <name type="common">Barrel medic</name>
    <name type="synonym">Medicago tribuloides</name>
    <dbReference type="NCBI Taxonomy" id="3880"/>
    <lineage>
        <taxon>Eukaryota</taxon>
        <taxon>Viridiplantae</taxon>
        <taxon>Streptophyta</taxon>
        <taxon>Embryophyta</taxon>
        <taxon>Tracheophyta</taxon>
        <taxon>Spermatophyta</taxon>
        <taxon>Magnoliopsida</taxon>
        <taxon>eudicotyledons</taxon>
        <taxon>Gunneridae</taxon>
        <taxon>Pentapetalae</taxon>
        <taxon>rosids</taxon>
        <taxon>fabids</taxon>
        <taxon>Fabales</taxon>
        <taxon>Fabaceae</taxon>
        <taxon>Papilionoideae</taxon>
        <taxon>50 kb inversion clade</taxon>
        <taxon>NPAAA clade</taxon>
        <taxon>Hologalegina</taxon>
        <taxon>IRL clade</taxon>
        <taxon>Trifolieae</taxon>
        <taxon>Medicago</taxon>
    </lineage>
</organism>
<proteinExistence type="predicted"/>
<protein>
    <submittedName>
        <fullName evidence="2">Cytochrome C biogenesis protein ccsA, putative</fullName>
    </submittedName>
    <submittedName>
        <fullName evidence="3">Putative F-box domain, leucine-rich repeat domain, L domain-containing protein</fullName>
    </submittedName>
</protein>
<dbReference type="InterPro" id="IPR053781">
    <property type="entry name" value="F-box_AtFBL13-like"/>
</dbReference>
<evidence type="ECO:0000313" key="5">
    <source>
        <dbReference type="Proteomes" id="UP000002051"/>
    </source>
</evidence>
<sequence>MKMPSRNNNIDENKDRLSDLCDYLLIHILSFLRSKIAVQTCILSTRWRNLWKQLPFLSLYSSNTLPRLSEFASQFLSLRDGSTSLFVLKFYNFCNEGFMEPHILDKILQYAISHNIQHLHIFLKCDIQHFPSCLFSCDTLTSLRFNVTPIRYDKPKILFPNSLNLPSLTSLSLGFIAFRGGPDLFLAYPRLKRLEIAHFEILGEENLCISSTTLVGLAIEFSFEPKNNRKIELFTPNLCAFTFMGTPFQILFGNPLSSVKHIEIHADIRWSYAEAPSILLRWFLEFVDIESLIVSSNTLQVLSLVPNLLRVKLSSLRNLKSLKVKRDELSHRLSKILIDANLAQLPPRSENEAARLQEVFKVGSSSIPDEMINFLLQNSTSKEFHIIN</sequence>
<evidence type="ECO:0000313" key="4">
    <source>
        <dbReference type="EnsemblPlants" id="AES69867"/>
    </source>
</evidence>
<keyword evidence="5" id="KW-1185">Reference proteome</keyword>
<dbReference type="AlphaFoldDB" id="G7IX91"/>
<evidence type="ECO:0000313" key="3">
    <source>
        <dbReference type="EMBL" id="RHN66447.1"/>
    </source>
</evidence>
<evidence type="ECO:0000313" key="2">
    <source>
        <dbReference type="EMBL" id="AES69867.2"/>
    </source>
</evidence>
<dbReference type="PANTHER" id="PTHR32212:SF269">
    <property type="entry name" value="F-BOX_RNI_FBD-LIKE DOMAIN PROTEIN"/>
    <property type="match status" value="1"/>
</dbReference>
<reference evidence="2 5" key="1">
    <citation type="journal article" date="2011" name="Nature">
        <title>The Medicago genome provides insight into the evolution of rhizobial symbioses.</title>
        <authorList>
            <person name="Young N.D."/>
            <person name="Debelle F."/>
            <person name="Oldroyd G.E."/>
            <person name="Geurts R."/>
            <person name="Cannon S.B."/>
            <person name="Udvardi M.K."/>
            <person name="Benedito V.A."/>
            <person name="Mayer K.F."/>
            <person name="Gouzy J."/>
            <person name="Schoof H."/>
            <person name="Van de Peer Y."/>
            <person name="Proost S."/>
            <person name="Cook D.R."/>
            <person name="Meyers B.C."/>
            <person name="Spannagl M."/>
            <person name="Cheung F."/>
            <person name="De Mita S."/>
            <person name="Krishnakumar V."/>
            <person name="Gundlach H."/>
            <person name="Zhou S."/>
            <person name="Mudge J."/>
            <person name="Bharti A.K."/>
            <person name="Murray J.D."/>
            <person name="Naoumkina M.A."/>
            <person name="Rosen B."/>
            <person name="Silverstein K.A."/>
            <person name="Tang H."/>
            <person name="Rombauts S."/>
            <person name="Zhao P.X."/>
            <person name="Zhou P."/>
            <person name="Barbe V."/>
            <person name="Bardou P."/>
            <person name="Bechner M."/>
            <person name="Bellec A."/>
            <person name="Berger A."/>
            <person name="Berges H."/>
            <person name="Bidwell S."/>
            <person name="Bisseling T."/>
            <person name="Choisne N."/>
            <person name="Couloux A."/>
            <person name="Denny R."/>
            <person name="Deshpande S."/>
            <person name="Dai X."/>
            <person name="Doyle J.J."/>
            <person name="Dudez A.M."/>
            <person name="Farmer A.D."/>
            <person name="Fouteau S."/>
            <person name="Franken C."/>
            <person name="Gibelin C."/>
            <person name="Gish J."/>
            <person name="Goldstein S."/>
            <person name="Gonzalez A.J."/>
            <person name="Green P.J."/>
            <person name="Hallab A."/>
            <person name="Hartog M."/>
            <person name="Hua A."/>
            <person name="Humphray S.J."/>
            <person name="Jeong D.H."/>
            <person name="Jing Y."/>
            <person name="Jocker A."/>
            <person name="Kenton S.M."/>
            <person name="Kim D.J."/>
            <person name="Klee K."/>
            <person name="Lai H."/>
            <person name="Lang C."/>
            <person name="Lin S."/>
            <person name="Macmil S.L."/>
            <person name="Magdelenat G."/>
            <person name="Matthews L."/>
            <person name="McCorrison J."/>
            <person name="Monaghan E.L."/>
            <person name="Mun J.H."/>
            <person name="Najar F.Z."/>
            <person name="Nicholson C."/>
            <person name="Noirot C."/>
            <person name="O'Bleness M."/>
            <person name="Paule C.R."/>
            <person name="Poulain J."/>
            <person name="Prion F."/>
            <person name="Qin B."/>
            <person name="Qu C."/>
            <person name="Retzel E.F."/>
            <person name="Riddle C."/>
            <person name="Sallet E."/>
            <person name="Samain S."/>
            <person name="Samson N."/>
            <person name="Sanders I."/>
            <person name="Saurat O."/>
            <person name="Scarpelli C."/>
            <person name="Schiex T."/>
            <person name="Segurens B."/>
            <person name="Severin A.J."/>
            <person name="Sherrier D.J."/>
            <person name="Shi R."/>
            <person name="Sims S."/>
            <person name="Singer S.R."/>
            <person name="Sinharoy S."/>
            <person name="Sterck L."/>
            <person name="Viollet A."/>
            <person name="Wang B.B."/>
            <person name="Wang K."/>
            <person name="Wang M."/>
            <person name="Wang X."/>
            <person name="Warfsmann J."/>
            <person name="Weissenbach J."/>
            <person name="White D.D."/>
            <person name="White J.D."/>
            <person name="Wiley G.B."/>
            <person name="Wincker P."/>
            <person name="Xing Y."/>
            <person name="Yang L."/>
            <person name="Yao Z."/>
            <person name="Ying F."/>
            <person name="Zhai J."/>
            <person name="Zhou L."/>
            <person name="Zuber A."/>
            <person name="Denarie J."/>
            <person name="Dixon R.A."/>
            <person name="May G.D."/>
            <person name="Schwartz D.C."/>
            <person name="Rogers J."/>
            <person name="Quetier F."/>
            <person name="Town C.D."/>
            <person name="Roe B.A."/>
        </authorList>
    </citation>
    <scope>NUCLEOTIDE SEQUENCE [LARGE SCALE GENOMIC DNA]</scope>
    <source>
        <strain evidence="2">A17</strain>
        <strain evidence="4 5">cv. Jemalong A17</strain>
    </source>
</reference>
<dbReference type="PaxDb" id="3880-AES69867"/>
<dbReference type="Proteomes" id="UP000265566">
    <property type="component" value="Chromosome 3"/>
</dbReference>
<reference evidence="3" key="4">
    <citation type="journal article" date="2018" name="Nat. Plants">
        <title>Whole-genome landscape of Medicago truncatula symbiotic genes.</title>
        <authorList>
            <person name="Pecrix Y."/>
            <person name="Gamas P."/>
            <person name="Carrere S."/>
        </authorList>
    </citation>
    <scope>NUCLEOTIDE SEQUENCE</scope>
    <source>
        <tissue evidence="3">Leaves</tissue>
    </source>
</reference>
<dbReference type="Proteomes" id="UP000002051">
    <property type="component" value="Chromosome 3"/>
</dbReference>
<dbReference type="OrthoDB" id="1848700at2759"/>
<dbReference type="HOGENOM" id="CLU_010721_2_0_1"/>
<dbReference type="EMBL" id="PSQE01000003">
    <property type="protein sequence ID" value="RHN66447.1"/>
    <property type="molecule type" value="Genomic_DNA"/>
</dbReference>
<feature type="domain" description="F-box" evidence="1">
    <location>
        <begin position="17"/>
        <end position="57"/>
    </location>
</feature>
<dbReference type="Gramene" id="rna14437">
    <property type="protein sequence ID" value="RHN66447.1"/>
    <property type="gene ID" value="gene14437"/>
</dbReference>
<reference evidence="2 5" key="2">
    <citation type="journal article" date="2014" name="BMC Genomics">
        <title>An improved genome release (version Mt4.0) for the model legume Medicago truncatula.</title>
        <authorList>
            <person name="Tang H."/>
            <person name="Krishnakumar V."/>
            <person name="Bidwell S."/>
            <person name="Rosen B."/>
            <person name="Chan A."/>
            <person name="Zhou S."/>
            <person name="Gentzbittel L."/>
            <person name="Childs K.L."/>
            <person name="Yandell M."/>
            <person name="Gundlach H."/>
            <person name="Mayer K.F."/>
            <person name="Schwartz D.C."/>
            <person name="Town C.D."/>
        </authorList>
    </citation>
    <scope>GENOME REANNOTATION</scope>
    <source>
        <strain evidence="4 5">cv. Jemalong A17</strain>
    </source>
</reference>
<evidence type="ECO:0000259" key="1">
    <source>
        <dbReference type="Pfam" id="PF00646"/>
    </source>
</evidence>
<accession>A0A0C3VES3</accession>
<dbReference type="CDD" id="cd22160">
    <property type="entry name" value="F-box_AtFBL13-like"/>
    <property type="match status" value="1"/>
</dbReference>